<dbReference type="GO" id="GO:0004222">
    <property type="term" value="F:metalloendopeptidase activity"/>
    <property type="evidence" value="ECO:0007669"/>
    <property type="project" value="InterPro"/>
</dbReference>
<dbReference type="GO" id="GO:0006364">
    <property type="term" value="P:rRNA processing"/>
    <property type="evidence" value="ECO:0007669"/>
    <property type="project" value="InterPro"/>
</dbReference>
<evidence type="ECO:0000256" key="7">
    <source>
        <dbReference type="ARBA" id="ARBA00022833"/>
    </source>
</evidence>
<evidence type="ECO:0000313" key="8">
    <source>
        <dbReference type="EMBL" id="PJE70331.1"/>
    </source>
</evidence>
<dbReference type="SUPFAM" id="SSF55486">
    <property type="entry name" value="Metalloproteases ('zincins'), catalytic domain"/>
    <property type="match status" value="1"/>
</dbReference>
<dbReference type="GO" id="GO:0004519">
    <property type="term" value="F:endonuclease activity"/>
    <property type="evidence" value="ECO:0007669"/>
    <property type="project" value="UniProtKB-KW"/>
</dbReference>
<evidence type="ECO:0000256" key="2">
    <source>
        <dbReference type="ARBA" id="ARBA00010875"/>
    </source>
</evidence>
<gene>
    <name evidence="8" type="primary">ybeY</name>
    <name evidence="8" type="ORF">COU97_00250</name>
</gene>
<sequence length="86" mass="9936">MFSINVNFVDSRTMRRFNKKYRNLDKPTTVLTFYYGEDQVVKDTCWGEVFICLAQAKKQNLTVTKLIIHGFSNLLSQIPAAKLKST</sequence>
<accession>A0A2M8L7W2</accession>
<dbReference type="InterPro" id="IPR002036">
    <property type="entry name" value="YbeY"/>
</dbReference>
<dbReference type="GO" id="GO:0046872">
    <property type="term" value="F:metal ion binding"/>
    <property type="evidence" value="ECO:0007669"/>
    <property type="project" value="UniProtKB-KW"/>
</dbReference>
<name>A0A2M8L7W2_9BACT</name>
<dbReference type="InterPro" id="IPR023091">
    <property type="entry name" value="MetalPrtase_cat_dom_sf_prd"/>
</dbReference>
<keyword evidence="6" id="KW-0378">Hydrolase</keyword>
<keyword evidence="4" id="KW-0479">Metal-binding</keyword>
<evidence type="ECO:0000256" key="3">
    <source>
        <dbReference type="ARBA" id="ARBA00022722"/>
    </source>
</evidence>
<evidence type="ECO:0000256" key="1">
    <source>
        <dbReference type="ARBA" id="ARBA00001947"/>
    </source>
</evidence>
<dbReference type="EMBL" id="PFEM01000005">
    <property type="protein sequence ID" value="PJE70331.1"/>
    <property type="molecule type" value="Genomic_DNA"/>
</dbReference>
<evidence type="ECO:0000256" key="5">
    <source>
        <dbReference type="ARBA" id="ARBA00022759"/>
    </source>
</evidence>
<keyword evidence="7" id="KW-0862">Zinc</keyword>
<organism evidence="8 9">
    <name type="scientific">Candidatus Shapirobacteria bacterium CG10_big_fil_rev_8_21_14_0_10_48_15</name>
    <dbReference type="NCBI Taxonomy" id="1974484"/>
    <lineage>
        <taxon>Bacteria</taxon>
        <taxon>Candidatus Shapironibacteriota</taxon>
    </lineage>
</organism>
<dbReference type="Proteomes" id="UP000231579">
    <property type="component" value="Unassembled WGS sequence"/>
</dbReference>
<comment type="caution">
    <text evidence="8">The sequence shown here is derived from an EMBL/GenBank/DDBJ whole genome shotgun (WGS) entry which is preliminary data.</text>
</comment>
<dbReference type="Gene3D" id="3.40.390.30">
    <property type="entry name" value="Metalloproteases ('zincins'), catalytic domain"/>
    <property type="match status" value="1"/>
</dbReference>
<dbReference type="AlphaFoldDB" id="A0A2M8L7W2"/>
<keyword evidence="3" id="KW-0540">Nuclease</keyword>
<evidence type="ECO:0000256" key="6">
    <source>
        <dbReference type="ARBA" id="ARBA00022801"/>
    </source>
</evidence>
<reference evidence="9" key="1">
    <citation type="submission" date="2017-09" db="EMBL/GenBank/DDBJ databases">
        <title>Depth-based differentiation of microbial function through sediment-hosted aquifers and enrichment of novel symbionts in the deep terrestrial subsurface.</title>
        <authorList>
            <person name="Probst A.J."/>
            <person name="Ladd B."/>
            <person name="Jarett J.K."/>
            <person name="Geller-Mcgrath D.E."/>
            <person name="Sieber C.M.K."/>
            <person name="Emerson J.B."/>
            <person name="Anantharaman K."/>
            <person name="Thomas B.C."/>
            <person name="Malmstrom R."/>
            <person name="Stieglmeier M."/>
            <person name="Klingl A."/>
            <person name="Woyke T."/>
            <person name="Ryan C.M."/>
            <person name="Banfield J.F."/>
        </authorList>
    </citation>
    <scope>NUCLEOTIDE SEQUENCE [LARGE SCALE GENOMIC DNA]</scope>
</reference>
<comment type="similarity">
    <text evidence="2">Belongs to the endoribonuclease YbeY family.</text>
</comment>
<evidence type="ECO:0000313" key="9">
    <source>
        <dbReference type="Proteomes" id="UP000231579"/>
    </source>
</evidence>
<keyword evidence="5" id="KW-0255">Endonuclease</keyword>
<comment type="cofactor">
    <cofactor evidence="1">
        <name>Zn(2+)</name>
        <dbReference type="ChEBI" id="CHEBI:29105"/>
    </cofactor>
</comment>
<evidence type="ECO:0000256" key="4">
    <source>
        <dbReference type="ARBA" id="ARBA00022723"/>
    </source>
</evidence>
<proteinExistence type="inferred from homology"/>
<protein>
    <submittedName>
        <fullName evidence="8">rRNA maturation RNase YbeY</fullName>
    </submittedName>
</protein>
<dbReference type="Pfam" id="PF02130">
    <property type="entry name" value="YbeY"/>
    <property type="match status" value="1"/>
</dbReference>